<dbReference type="Gene3D" id="2.60.40.10">
    <property type="entry name" value="Immunoglobulins"/>
    <property type="match status" value="4"/>
</dbReference>
<dbReference type="Proteomes" id="UP000472263">
    <property type="component" value="Chromosome 4"/>
</dbReference>
<dbReference type="CDD" id="cd00063">
    <property type="entry name" value="FN3"/>
    <property type="match status" value="2"/>
</dbReference>
<dbReference type="InParanoid" id="A0A667XFH5"/>
<dbReference type="AlphaFoldDB" id="A0A667XFH5"/>
<feature type="domain" description="Fibronectin type-III" evidence="1">
    <location>
        <begin position="239"/>
        <end position="324"/>
    </location>
</feature>
<dbReference type="GeneTree" id="ENSGT00390000004674"/>
<feature type="domain" description="Fibronectin type-III" evidence="1">
    <location>
        <begin position="100"/>
        <end position="187"/>
    </location>
</feature>
<keyword evidence="3" id="KW-1185">Reference proteome</keyword>
<reference evidence="2" key="1">
    <citation type="submission" date="2019-06" db="EMBL/GenBank/DDBJ databases">
        <authorList>
            <consortium name="Wellcome Sanger Institute Data Sharing"/>
        </authorList>
    </citation>
    <scope>NUCLEOTIDE SEQUENCE [LARGE SCALE GENOMIC DNA]</scope>
</reference>
<dbReference type="PANTHER" id="PTHR47135">
    <property type="entry name" value="FIBRONECTIN TYPE III DOMAIN-CONTAINING PROTEIN 7"/>
    <property type="match status" value="1"/>
</dbReference>
<organism evidence="2 3">
    <name type="scientific">Myripristis murdjan</name>
    <name type="common">pinecone soldierfish</name>
    <dbReference type="NCBI Taxonomy" id="586833"/>
    <lineage>
        <taxon>Eukaryota</taxon>
        <taxon>Metazoa</taxon>
        <taxon>Chordata</taxon>
        <taxon>Craniata</taxon>
        <taxon>Vertebrata</taxon>
        <taxon>Euteleostomi</taxon>
        <taxon>Actinopterygii</taxon>
        <taxon>Neopterygii</taxon>
        <taxon>Teleostei</taxon>
        <taxon>Neoteleostei</taxon>
        <taxon>Acanthomorphata</taxon>
        <taxon>Holocentriformes</taxon>
        <taxon>Holocentridae</taxon>
        <taxon>Myripristis</taxon>
    </lineage>
</organism>
<dbReference type="InterPro" id="IPR036116">
    <property type="entry name" value="FN3_sf"/>
</dbReference>
<dbReference type="SMART" id="SM00060">
    <property type="entry name" value="FN3"/>
    <property type="match status" value="6"/>
</dbReference>
<dbReference type="InterPro" id="IPR013783">
    <property type="entry name" value="Ig-like_fold"/>
</dbReference>
<dbReference type="Ensembl" id="ENSMMDT00005011626.1">
    <property type="protein sequence ID" value="ENSMMDP00005011284.1"/>
    <property type="gene ID" value="ENSMMDG00005006091.1"/>
</dbReference>
<evidence type="ECO:0000313" key="3">
    <source>
        <dbReference type="Proteomes" id="UP000472263"/>
    </source>
</evidence>
<evidence type="ECO:0000259" key="1">
    <source>
        <dbReference type="PROSITE" id="PS50853"/>
    </source>
</evidence>
<reference evidence="2" key="3">
    <citation type="submission" date="2025-09" db="UniProtKB">
        <authorList>
            <consortium name="Ensembl"/>
        </authorList>
    </citation>
    <scope>IDENTIFICATION</scope>
</reference>
<dbReference type="Pfam" id="PF00041">
    <property type="entry name" value="fn3"/>
    <property type="match status" value="3"/>
</dbReference>
<proteinExistence type="predicted"/>
<feature type="domain" description="Fibronectin type-III" evidence="1">
    <location>
        <begin position="411"/>
        <end position="495"/>
    </location>
</feature>
<name>A0A667XFH5_9TELE</name>
<dbReference type="PANTHER" id="PTHR47135:SF1">
    <property type="entry name" value="FIBRONECTIN TYPE III DOMAIN-CONTAINING PROTEIN 7"/>
    <property type="match status" value="1"/>
</dbReference>
<accession>A0A667XFH5</accession>
<evidence type="ECO:0000313" key="2">
    <source>
        <dbReference type="Ensembl" id="ENSMMDP00005011284.1"/>
    </source>
</evidence>
<protein>
    <submittedName>
        <fullName evidence="2">Fibronectin type III domain containing 7</fullName>
    </submittedName>
</protein>
<dbReference type="InterPro" id="IPR003961">
    <property type="entry name" value="FN3_dom"/>
</dbReference>
<feature type="domain" description="Fibronectin type-III" evidence="1">
    <location>
        <begin position="581"/>
        <end position="668"/>
    </location>
</feature>
<sequence length="674" mass="72923">MYPNLIMCVLAPDTIAPITAVKPKDSTTLIVEFTEAPGATHYIIRTENNYGFFREEQVNSSPAEIGSLTPYTDYTISILAANGVSRSQPSTPMEAKTVLPPVHLTASSPSNDSIIVSWDPVDNAVLYSVSLYKINSTNKITLNTTDTTLTVTDLDAGSLYIISGYAWDVEGRQGERSIYINQRTRKEGQGLLYAPGTIQYLVMSDGNLQCNTTSKNCTISPVACGETRTIQVTAVNEAGPGHPSSPLVFTAENCTLTWNLVPHADNYTAYIKMDDGIEETCNTTGNSCNFHCQCGYTYQLSVFAYNEAGRSPPGEIFNHTTLPCCPEDVSISLVSTETLEIMWAAARGAELYETRAADNSEVILCNDTAPVCALSDLTCDSSYTVVVTPCNDIRGCNRACQPHTRDTAPCAPVDLMVTQKNESCVTVSWTASNRAATYTVSAVGGDGRRTCTTDTNSCDIADLPCGSTYEVVVIAANNVSQSLPSFSVPLETAPCCPVSLTVDQVTQAMSNVTWSDARGAESYITSLTSSRGHARCHTRDSHCLMGCITCGTNYTVTMEAFSRTGHKSNCTYQGFSSSACCPSGVRLYRMANNSLRVYWRLSSNIHTYTVELVGSNANYTCSPLPGENSCDVSDVLCGDVYHVVVAPLTQEGHMVQFCPQRVYSVLYRGKRSVD</sequence>
<dbReference type="SUPFAM" id="SSF49265">
    <property type="entry name" value="Fibronectin type III"/>
    <property type="match status" value="4"/>
</dbReference>
<dbReference type="PROSITE" id="PS50853">
    <property type="entry name" value="FN3"/>
    <property type="match status" value="4"/>
</dbReference>
<reference evidence="2" key="2">
    <citation type="submission" date="2025-08" db="UniProtKB">
        <authorList>
            <consortium name="Ensembl"/>
        </authorList>
    </citation>
    <scope>IDENTIFICATION</scope>
</reference>
<gene>
    <name evidence="2" type="primary">FNDC7</name>
</gene>